<dbReference type="InterPro" id="IPR036388">
    <property type="entry name" value="WH-like_DNA-bd_sf"/>
</dbReference>
<dbReference type="InterPro" id="IPR001845">
    <property type="entry name" value="HTH_ArsR_DNA-bd_dom"/>
</dbReference>
<dbReference type="PANTHER" id="PTHR33154:SF18">
    <property type="entry name" value="ARSENICAL RESISTANCE OPERON REPRESSOR"/>
    <property type="match status" value="1"/>
</dbReference>
<evidence type="ECO:0000259" key="4">
    <source>
        <dbReference type="PROSITE" id="PS50987"/>
    </source>
</evidence>
<dbReference type="InterPro" id="IPR036390">
    <property type="entry name" value="WH_DNA-bd_sf"/>
</dbReference>
<dbReference type="SMART" id="SM00418">
    <property type="entry name" value="HTH_ARSR"/>
    <property type="match status" value="1"/>
</dbReference>
<keyword evidence="2" id="KW-0238">DNA-binding</keyword>
<gene>
    <name evidence="5" type="ORF">H4W81_003221</name>
</gene>
<comment type="caution">
    <text evidence="5">The sequence shown here is derived from an EMBL/GenBank/DDBJ whole genome shotgun (WGS) entry which is preliminary data.</text>
</comment>
<dbReference type="NCBIfam" id="NF033788">
    <property type="entry name" value="HTH_metalloreg"/>
    <property type="match status" value="1"/>
</dbReference>
<dbReference type="InterPro" id="IPR011991">
    <property type="entry name" value="ArsR-like_HTH"/>
</dbReference>
<dbReference type="PRINTS" id="PR00778">
    <property type="entry name" value="HTHARSR"/>
</dbReference>
<keyword evidence="1" id="KW-0805">Transcription regulation</keyword>
<keyword evidence="6" id="KW-1185">Reference proteome</keyword>
<feature type="domain" description="HTH arsR-type" evidence="4">
    <location>
        <begin position="1"/>
        <end position="97"/>
    </location>
</feature>
<proteinExistence type="predicted"/>
<evidence type="ECO:0000256" key="2">
    <source>
        <dbReference type="ARBA" id="ARBA00023125"/>
    </source>
</evidence>
<keyword evidence="3" id="KW-0804">Transcription</keyword>
<evidence type="ECO:0000256" key="3">
    <source>
        <dbReference type="ARBA" id="ARBA00023163"/>
    </source>
</evidence>
<dbReference type="PROSITE" id="PS50987">
    <property type="entry name" value="HTH_ARSR_2"/>
    <property type="match status" value="1"/>
</dbReference>
<dbReference type="InterPro" id="IPR051081">
    <property type="entry name" value="HTH_MetalResp_TranReg"/>
</dbReference>
<organism evidence="5 6">
    <name type="scientific">Nonomuraea africana</name>
    <dbReference type="NCBI Taxonomy" id="46171"/>
    <lineage>
        <taxon>Bacteria</taxon>
        <taxon>Bacillati</taxon>
        <taxon>Actinomycetota</taxon>
        <taxon>Actinomycetes</taxon>
        <taxon>Streptosporangiales</taxon>
        <taxon>Streptosporangiaceae</taxon>
        <taxon>Nonomuraea</taxon>
    </lineage>
</organism>
<dbReference type="PANTHER" id="PTHR33154">
    <property type="entry name" value="TRANSCRIPTIONAL REGULATOR, ARSR FAMILY"/>
    <property type="match status" value="1"/>
</dbReference>
<name>A0ABR9KFX5_9ACTN</name>
<dbReference type="Gene3D" id="1.10.10.10">
    <property type="entry name" value="Winged helix-like DNA-binding domain superfamily/Winged helix DNA-binding domain"/>
    <property type="match status" value="1"/>
</dbReference>
<sequence>MSSQTAADLARKLKAMADPVRLRILSIVLAHAGGEACVCDITDAFDLAGPTVSHHLKVLRQAGLVTSEKRGTWVFYRVTQEGTELFAQLTRVPAARP</sequence>
<dbReference type="Proteomes" id="UP000661607">
    <property type="component" value="Unassembled WGS sequence"/>
</dbReference>
<evidence type="ECO:0000256" key="1">
    <source>
        <dbReference type="ARBA" id="ARBA00023015"/>
    </source>
</evidence>
<evidence type="ECO:0000313" key="5">
    <source>
        <dbReference type="EMBL" id="MBE1560442.1"/>
    </source>
</evidence>
<evidence type="ECO:0000313" key="6">
    <source>
        <dbReference type="Proteomes" id="UP000661607"/>
    </source>
</evidence>
<accession>A0ABR9KFX5</accession>
<dbReference type="SUPFAM" id="SSF46785">
    <property type="entry name" value="Winged helix' DNA-binding domain"/>
    <property type="match status" value="1"/>
</dbReference>
<dbReference type="EMBL" id="JADBEF010000001">
    <property type="protein sequence ID" value="MBE1560442.1"/>
    <property type="molecule type" value="Genomic_DNA"/>
</dbReference>
<dbReference type="Pfam" id="PF01022">
    <property type="entry name" value="HTH_5"/>
    <property type="match status" value="1"/>
</dbReference>
<dbReference type="RefSeq" id="WP_225958647.1">
    <property type="nucleotide sequence ID" value="NZ_BAAASY010000035.1"/>
</dbReference>
<dbReference type="CDD" id="cd00090">
    <property type="entry name" value="HTH_ARSR"/>
    <property type="match status" value="1"/>
</dbReference>
<reference evidence="5 6" key="1">
    <citation type="submission" date="2020-10" db="EMBL/GenBank/DDBJ databases">
        <title>Sequencing the genomes of 1000 actinobacteria strains.</title>
        <authorList>
            <person name="Klenk H.-P."/>
        </authorList>
    </citation>
    <scope>NUCLEOTIDE SEQUENCE [LARGE SCALE GENOMIC DNA]</scope>
    <source>
        <strain evidence="5 6">DSM 43748</strain>
    </source>
</reference>
<protein>
    <submittedName>
        <fullName evidence="5">ArsR family transcriptional regulator</fullName>
    </submittedName>
</protein>